<feature type="domain" description="K Homology" evidence="3">
    <location>
        <begin position="206"/>
        <end position="278"/>
    </location>
</feature>
<dbReference type="GO" id="GO:0043488">
    <property type="term" value="P:regulation of mRNA stability"/>
    <property type="evidence" value="ECO:0007669"/>
    <property type="project" value="TreeGrafter"/>
</dbReference>
<dbReference type="GO" id="GO:0003730">
    <property type="term" value="F:mRNA 3'-UTR binding"/>
    <property type="evidence" value="ECO:0007669"/>
    <property type="project" value="TreeGrafter"/>
</dbReference>
<dbReference type="GO" id="GO:0005634">
    <property type="term" value="C:nucleus"/>
    <property type="evidence" value="ECO:0007669"/>
    <property type="project" value="TreeGrafter"/>
</dbReference>
<dbReference type="WBParaSite" id="GPLIN_000494600">
    <property type="protein sequence ID" value="GPLIN_000494600"/>
    <property type="gene ID" value="GPLIN_000494600"/>
</dbReference>
<feature type="compositionally biased region" description="Low complexity" evidence="2">
    <location>
        <begin position="505"/>
        <end position="514"/>
    </location>
</feature>
<dbReference type="CDD" id="cd22426">
    <property type="entry name" value="KH_I_FMR1_FXR_rpt2"/>
    <property type="match status" value="1"/>
</dbReference>
<name>A0A183BWF7_GLOPA</name>
<dbReference type="Proteomes" id="UP000050741">
    <property type="component" value="Unassembled WGS sequence"/>
</dbReference>
<dbReference type="Pfam" id="PF18336">
    <property type="entry name" value="Tudor_FRX1"/>
    <property type="match status" value="1"/>
</dbReference>
<dbReference type="SUPFAM" id="SSF54791">
    <property type="entry name" value="Eukaryotic type KH-domain (KH-domain type I)"/>
    <property type="match status" value="2"/>
</dbReference>
<dbReference type="GO" id="GO:0045182">
    <property type="term" value="F:translation regulator activity"/>
    <property type="evidence" value="ECO:0007669"/>
    <property type="project" value="TreeGrafter"/>
</dbReference>
<keyword evidence="1" id="KW-0694">RNA-binding</keyword>
<dbReference type="GO" id="GO:0098793">
    <property type="term" value="C:presynapse"/>
    <property type="evidence" value="ECO:0007669"/>
    <property type="project" value="GOC"/>
</dbReference>
<accession>A0A183BWF7</accession>
<dbReference type="Gene3D" id="2.30.30.140">
    <property type="match status" value="2"/>
</dbReference>
<feature type="domain" description="K Homology" evidence="3">
    <location>
        <begin position="279"/>
        <end position="348"/>
    </location>
</feature>
<feature type="compositionally biased region" description="Low complexity" evidence="2">
    <location>
        <begin position="448"/>
        <end position="467"/>
    </location>
</feature>
<dbReference type="GO" id="GO:0051028">
    <property type="term" value="P:mRNA transport"/>
    <property type="evidence" value="ECO:0007669"/>
    <property type="project" value="TreeGrafter"/>
</dbReference>
<dbReference type="AlphaFoldDB" id="A0A183BWF7"/>
<dbReference type="InterPro" id="IPR004088">
    <property type="entry name" value="KH_dom_type_1"/>
</dbReference>
<organism evidence="4 5">
    <name type="scientific">Globodera pallida</name>
    <name type="common">Potato cyst nematode worm</name>
    <name type="synonym">Heterodera pallida</name>
    <dbReference type="NCBI Taxonomy" id="36090"/>
    <lineage>
        <taxon>Eukaryota</taxon>
        <taxon>Metazoa</taxon>
        <taxon>Ecdysozoa</taxon>
        <taxon>Nematoda</taxon>
        <taxon>Chromadorea</taxon>
        <taxon>Rhabditida</taxon>
        <taxon>Tylenchina</taxon>
        <taxon>Tylenchomorpha</taxon>
        <taxon>Tylenchoidea</taxon>
        <taxon>Heteroderidae</taxon>
        <taxon>Heteroderinae</taxon>
        <taxon>Globodera</taxon>
    </lineage>
</organism>
<dbReference type="InterPro" id="IPR004087">
    <property type="entry name" value="KH_dom"/>
</dbReference>
<evidence type="ECO:0000256" key="1">
    <source>
        <dbReference type="PROSITE-ProRule" id="PRU00117"/>
    </source>
</evidence>
<dbReference type="PROSITE" id="PS50084">
    <property type="entry name" value="KH_TYPE_1"/>
    <property type="match status" value="2"/>
</dbReference>
<reference evidence="5" key="2">
    <citation type="submission" date="2016-06" db="UniProtKB">
        <authorList>
            <consortium name="WormBaseParasite"/>
        </authorList>
    </citation>
    <scope>IDENTIFICATION</scope>
</reference>
<feature type="compositionally biased region" description="Gly residues" evidence="2">
    <location>
        <begin position="522"/>
        <end position="533"/>
    </location>
</feature>
<evidence type="ECO:0000256" key="2">
    <source>
        <dbReference type="SAM" id="MobiDB-lite"/>
    </source>
</evidence>
<dbReference type="InterPro" id="IPR041560">
    <property type="entry name" value="Tudor_FRM1"/>
</dbReference>
<evidence type="ECO:0000259" key="3">
    <source>
        <dbReference type="SMART" id="SM00322"/>
    </source>
</evidence>
<feature type="region of interest" description="Disordered" evidence="2">
    <location>
        <begin position="376"/>
        <end position="552"/>
    </location>
</feature>
<feature type="compositionally biased region" description="Polar residues" evidence="2">
    <location>
        <begin position="376"/>
        <end position="390"/>
    </location>
</feature>
<dbReference type="GO" id="GO:0043005">
    <property type="term" value="C:neuron projection"/>
    <property type="evidence" value="ECO:0007669"/>
    <property type="project" value="TreeGrafter"/>
</dbReference>
<dbReference type="GO" id="GO:0010494">
    <property type="term" value="C:cytoplasmic stress granule"/>
    <property type="evidence" value="ECO:0007669"/>
    <property type="project" value="TreeGrafter"/>
</dbReference>
<evidence type="ECO:0000313" key="4">
    <source>
        <dbReference type="Proteomes" id="UP000050741"/>
    </source>
</evidence>
<protein>
    <submittedName>
        <fullName evidence="5">KH domain-containing protein</fullName>
    </submittedName>
</protein>
<feature type="compositionally biased region" description="Basic and acidic residues" evidence="2">
    <location>
        <begin position="412"/>
        <end position="425"/>
    </location>
</feature>
<feature type="compositionally biased region" description="Gly residues" evidence="2">
    <location>
        <begin position="394"/>
        <end position="405"/>
    </location>
</feature>
<feature type="compositionally biased region" description="Gly residues" evidence="2">
    <location>
        <begin position="494"/>
        <end position="504"/>
    </location>
</feature>
<dbReference type="GO" id="GO:0099577">
    <property type="term" value="P:regulation of translation at presynapse, modulating synaptic transmission"/>
    <property type="evidence" value="ECO:0007669"/>
    <property type="project" value="TreeGrafter"/>
</dbReference>
<dbReference type="Pfam" id="PF00013">
    <property type="entry name" value="KH_1"/>
    <property type="match status" value="1"/>
</dbReference>
<reference evidence="4" key="1">
    <citation type="submission" date="2014-05" db="EMBL/GenBank/DDBJ databases">
        <title>The genome and life-stage specific transcriptomes of Globodera pallida elucidate key aspects of plant parasitism by a cyst nematode.</title>
        <authorList>
            <person name="Cotton J.A."/>
            <person name="Lilley C.J."/>
            <person name="Jones L.M."/>
            <person name="Kikuchi T."/>
            <person name="Reid A.J."/>
            <person name="Thorpe P."/>
            <person name="Tsai I.J."/>
            <person name="Beasley H."/>
            <person name="Blok V."/>
            <person name="Cock P.J.A."/>
            <person name="Van den Akker S.E."/>
            <person name="Holroyd N."/>
            <person name="Hunt M."/>
            <person name="Mantelin S."/>
            <person name="Naghra H."/>
            <person name="Pain A."/>
            <person name="Palomares-Rius J.E."/>
            <person name="Zarowiecki M."/>
            <person name="Berriman M."/>
            <person name="Jones J.T."/>
            <person name="Urwin P.E."/>
        </authorList>
    </citation>
    <scope>NUCLEOTIDE SEQUENCE [LARGE SCALE GENOMIC DNA]</scope>
    <source>
        <strain evidence="4">Lindley</strain>
    </source>
</reference>
<dbReference type="GO" id="GO:0048513">
    <property type="term" value="P:animal organ development"/>
    <property type="evidence" value="ECO:0007669"/>
    <property type="project" value="TreeGrafter"/>
</dbReference>
<dbReference type="PANTHER" id="PTHR10603:SF7">
    <property type="entry name" value="FRAGILE X MESSENGER RIBONUCLEOPROTEIN 1 HOMOLOG"/>
    <property type="match status" value="1"/>
</dbReference>
<evidence type="ECO:0000313" key="5">
    <source>
        <dbReference type="WBParaSite" id="GPLIN_000494600"/>
    </source>
</evidence>
<dbReference type="InterPro" id="IPR040148">
    <property type="entry name" value="FMR1"/>
</dbReference>
<dbReference type="GO" id="GO:0045727">
    <property type="term" value="P:positive regulation of translation"/>
    <property type="evidence" value="ECO:0007669"/>
    <property type="project" value="TreeGrafter"/>
</dbReference>
<sequence length="552" mass="61370">MEVEVKQPEGFYLKAIVTDVLEDSLDVSYEQACRKPENVDFSKCRAVVIENVPKRQFKSGDLVDAFVRIDKNDADELRAYMKMKIRDIKADFAVLQSADTDGTQVSDIIPLDQCRHPALASQITADSVKSYAVDVSDELCSYFTHGIHLKFDPDAKQIIVKSFSIKPLKQVQILQDTFMLHSKQKMQLLNRHQETKKMLAATEPPDEFVEEFEVQTGMMGLAIGSQGTNIGNARKLDGVKDIVVDESQRTQGFCKIKIYAVNPEIAEQARNMLEYLQKHVKVPHDKVGQVIGKMGKSIQDIVDKSGVVRVQIGDESPEQGLVDFTFTGTCDSIANAELMVEFLLKHIKEMDEIREEEEECKRKLFLSRPSPFQYSNNGWPPHQLNNNQRAAINGVGGGRPSYGDGGGRRPYPYRDRQRSKPDHQRLNTGGETGDDDKSETDHNHHNSNHNNRSAANSPSSDHQQQEQQQEHEDDALEPKPIPPIPHQQSSGKPAAGGGGGGGRNGNQQQKGQQPYNHQKQRSGGGAGGGGGGANRRTQAAPQRNRRDKADDE</sequence>
<dbReference type="Gene3D" id="3.30.1370.10">
    <property type="entry name" value="K Homology domain, type 1"/>
    <property type="match status" value="2"/>
</dbReference>
<dbReference type="PANTHER" id="PTHR10603">
    <property type="entry name" value="FRAGILE X MENTAL RETARDATION SYNDROME-RELATED PROTEIN"/>
    <property type="match status" value="1"/>
</dbReference>
<dbReference type="GO" id="GO:0048170">
    <property type="term" value="P:positive regulation of long-term neuronal synaptic plasticity"/>
    <property type="evidence" value="ECO:0007669"/>
    <property type="project" value="TreeGrafter"/>
</dbReference>
<proteinExistence type="predicted"/>
<dbReference type="SMART" id="SM00322">
    <property type="entry name" value="KH"/>
    <property type="match status" value="2"/>
</dbReference>
<dbReference type="InterPro" id="IPR036612">
    <property type="entry name" value="KH_dom_type_1_sf"/>
</dbReference>
<keyword evidence="4" id="KW-1185">Reference proteome</keyword>